<organism evidence="1 2">
    <name type="scientific">Fusarium decemcellulare</name>
    <dbReference type="NCBI Taxonomy" id="57161"/>
    <lineage>
        <taxon>Eukaryota</taxon>
        <taxon>Fungi</taxon>
        <taxon>Dikarya</taxon>
        <taxon>Ascomycota</taxon>
        <taxon>Pezizomycotina</taxon>
        <taxon>Sordariomycetes</taxon>
        <taxon>Hypocreomycetidae</taxon>
        <taxon>Hypocreales</taxon>
        <taxon>Nectriaceae</taxon>
        <taxon>Fusarium</taxon>
        <taxon>Fusarium decemcellulare species complex</taxon>
    </lineage>
</organism>
<name>A0ACC1RHI4_9HYPO</name>
<gene>
    <name evidence="1" type="ORF">NM208_g14796</name>
</gene>
<sequence length="180" mass="20142">MHTLPLALGAATLASSASAFDLYCIEPSDAPAVTINIEAMPEEPGRMVHNPILRIDLQESDQVCDPSRVRMLDQRLPIDENGRGSGTVYGLHGDRISAKWEFSCITPKDASTEHKLRFTIDSVEDVKIEEVSFETRFRQTWPIVFTSLKSSSFTEEPEYSRGTLYYRPDRPSEDSSAGEL</sequence>
<protein>
    <submittedName>
        <fullName evidence="1">Uncharacterized protein</fullName>
    </submittedName>
</protein>
<keyword evidence="2" id="KW-1185">Reference proteome</keyword>
<reference evidence="1" key="1">
    <citation type="submission" date="2022-08" db="EMBL/GenBank/DDBJ databases">
        <title>Genome Sequence of Fusarium decemcellulare.</title>
        <authorList>
            <person name="Buettner E."/>
        </authorList>
    </citation>
    <scope>NUCLEOTIDE SEQUENCE</scope>
    <source>
        <strain evidence="1">Babe19</strain>
    </source>
</reference>
<evidence type="ECO:0000313" key="1">
    <source>
        <dbReference type="EMBL" id="KAJ3516798.1"/>
    </source>
</evidence>
<dbReference type="EMBL" id="JANRMS010003639">
    <property type="protein sequence ID" value="KAJ3516798.1"/>
    <property type="molecule type" value="Genomic_DNA"/>
</dbReference>
<evidence type="ECO:0000313" key="2">
    <source>
        <dbReference type="Proteomes" id="UP001148629"/>
    </source>
</evidence>
<accession>A0ACC1RHI4</accession>
<proteinExistence type="predicted"/>
<comment type="caution">
    <text evidence="1">The sequence shown here is derived from an EMBL/GenBank/DDBJ whole genome shotgun (WGS) entry which is preliminary data.</text>
</comment>
<dbReference type="Proteomes" id="UP001148629">
    <property type="component" value="Unassembled WGS sequence"/>
</dbReference>